<evidence type="ECO:0000313" key="1">
    <source>
        <dbReference type="EMBL" id="KAJ9114011.1"/>
    </source>
</evidence>
<protein>
    <submittedName>
        <fullName evidence="1">Uncharacterized protein</fullName>
    </submittedName>
</protein>
<proteinExistence type="predicted"/>
<reference evidence="1" key="1">
    <citation type="submission" date="2023-04" db="EMBL/GenBank/DDBJ databases">
        <title>Draft Genome sequencing of Naganishia species isolated from polar environments using Oxford Nanopore Technology.</title>
        <authorList>
            <person name="Leo P."/>
            <person name="Venkateswaran K."/>
        </authorList>
    </citation>
    <scope>NUCLEOTIDE SEQUENCE</scope>
    <source>
        <strain evidence="1">MNA-CCFEE 5425</strain>
    </source>
</reference>
<dbReference type="EMBL" id="JASBWU010000020">
    <property type="protein sequence ID" value="KAJ9114011.1"/>
    <property type="molecule type" value="Genomic_DNA"/>
</dbReference>
<dbReference type="Proteomes" id="UP001243375">
    <property type="component" value="Unassembled WGS sequence"/>
</dbReference>
<gene>
    <name evidence="1" type="ORF">QFC22_005831</name>
</gene>
<sequence>MSASPTSLPKETVRRDGSELDIELTEKEDPLENTLAAMSVAKKRILLAVFTSAACIDNIGFNALLTITETIATDLGLKGGNMVWVVTAYGMTFASRLVVHMYPEERQQQKSLALIGYVTCVLGPVSVILGALFNLANWRWLFRFIAILAGIAFVVALILLPWRTKTHVPPSRHSKLKRMDLLGLSAMTAALLLLNLSLTILNIADDYITFSQAYSLFVLGICSTWIIELLSSRAASFPASGWRPSFTNCLAFLAVNNQIFAITPPEASGVAGAVLQVCLNIGGLLGITVQAGLYSAVNNNIADWRGMQYSLYFNTAWIGLSLLAFMIFYRRTVEEKGVMGDVESEQTLSGSTTGGSMKAMTRDGEKTH</sequence>
<name>A0ACC2WT74_9TREE</name>
<accession>A0ACC2WT74</accession>
<comment type="caution">
    <text evidence="1">The sequence shown here is derived from an EMBL/GenBank/DDBJ whole genome shotgun (WGS) entry which is preliminary data.</text>
</comment>
<keyword evidence="2" id="KW-1185">Reference proteome</keyword>
<organism evidence="1 2">
    <name type="scientific">Naganishia vaughanmartiniae</name>
    <dbReference type="NCBI Taxonomy" id="1424756"/>
    <lineage>
        <taxon>Eukaryota</taxon>
        <taxon>Fungi</taxon>
        <taxon>Dikarya</taxon>
        <taxon>Basidiomycota</taxon>
        <taxon>Agaricomycotina</taxon>
        <taxon>Tremellomycetes</taxon>
        <taxon>Filobasidiales</taxon>
        <taxon>Filobasidiaceae</taxon>
        <taxon>Naganishia</taxon>
    </lineage>
</organism>
<evidence type="ECO:0000313" key="2">
    <source>
        <dbReference type="Proteomes" id="UP001243375"/>
    </source>
</evidence>